<keyword evidence="3 5" id="KW-1133">Transmembrane helix</keyword>
<dbReference type="GO" id="GO:0005216">
    <property type="term" value="F:monoatomic ion channel activity"/>
    <property type="evidence" value="ECO:0007669"/>
    <property type="project" value="InterPro"/>
</dbReference>
<gene>
    <name evidence="7" type="ORF">HK097_004711</name>
</gene>
<name>A0AAD5WZC2_9FUNG</name>
<accession>A0AAD5WZC2</accession>
<dbReference type="GO" id="GO:0016020">
    <property type="term" value="C:membrane"/>
    <property type="evidence" value="ECO:0007669"/>
    <property type="project" value="UniProtKB-SubCell"/>
</dbReference>
<feature type="transmembrane region" description="Helical" evidence="5">
    <location>
        <begin position="55"/>
        <end position="74"/>
    </location>
</feature>
<feature type="transmembrane region" description="Helical" evidence="5">
    <location>
        <begin position="114"/>
        <end position="133"/>
    </location>
</feature>
<evidence type="ECO:0000259" key="6">
    <source>
        <dbReference type="Pfam" id="PF00520"/>
    </source>
</evidence>
<sequence>MDPDGDETAFLTQESGLDRSTWSNAPQTTTSTRMGRSERYHSIANRILHSQFYKVFYLGMVLISVICLIVSISSRCPPGWFYFLEIIVNLSMIAEVAVRFLALRNLFWKSLWNIGDVLLVGLCVITLLVLGFGECGASGRKEAVAEEIVLVIRNAAQLVRLVRMMAKNRRQLTTRNTNIDFGSIIGTSPNNLAPDILPGGTLSSYDAPIGWDDEDDDFL</sequence>
<dbReference type="AlphaFoldDB" id="A0AAD5WZC2"/>
<evidence type="ECO:0000256" key="5">
    <source>
        <dbReference type="SAM" id="Phobius"/>
    </source>
</evidence>
<evidence type="ECO:0000256" key="4">
    <source>
        <dbReference type="ARBA" id="ARBA00023136"/>
    </source>
</evidence>
<dbReference type="Pfam" id="PF00520">
    <property type="entry name" value="Ion_trans"/>
    <property type="match status" value="1"/>
</dbReference>
<dbReference type="PANTHER" id="PTHR38483">
    <property type="entry name" value="CHROMOSOME 1, WHOLE GENOME SHOTGUN SEQUENCE"/>
    <property type="match status" value="1"/>
</dbReference>
<proteinExistence type="predicted"/>
<dbReference type="InterPro" id="IPR027359">
    <property type="entry name" value="Volt_channel_dom_sf"/>
</dbReference>
<evidence type="ECO:0000313" key="8">
    <source>
        <dbReference type="Proteomes" id="UP001212841"/>
    </source>
</evidence>
<dbReference type="PANTHER" id="PTHR38483:SF1">
    <property type="entry name" value="ION TRANSPORT DOMAIN-CONTAINING PROTEIN"/>
    <property type="match status" value="1"/>
</dbReference>
<reference evidence="7" key="1">
    <citation type="submission" date="2020-05" db="EMBL/GenBank/DDBJ databases">
        <title>Phylogenomic resolution of chytrid fungi.</title>
        <authorList>
            <person name="Stajich J.E."/>
            <person name="Amses K."/>
            <person name="Simmons R."/>
            <person name="Seto K."/>
            <person name="Myers J."/>
            <person name="Bonds A."/>
            <person name="Quandt C.A."/>
            <person name="Barry K."/>
            <person name="Liu P."/>
            <person name="Grigoriev I."/>
            <person name="Longcore J.E."/>
            <person name="James T.Y."/>
        </authorList>
    </citation>
    <scope>NUCLEOTIDE SEQUENCE</scope>
    <source>
        <strain evidence="7">JEL0318</strain>
    </source>
</reference>
<dbReference type="Proteomes" id="UP001212841">
    <property type="component" value="Unassembled WGS sequence"/>
</dbReference>
<dbReference type="Gene3D" id="1.20.120.350">
    <property type="entry name" value="Voltage-gated potassium channels. Chain C"/>
    <property type="match status" value="1"/>
</dbReference>
<evidence type="ECO:0000256" key="2">
    <source>
        <dbReference type="ARBA" id="ARBA00022692"/>
    </source>
</evidence>
<feature type="transmembrane region" description="Helical" evidence="5">
    <location>
        <begin position="80"/>
        <end position="102"/>
    </location>
</feature>
<dbReference type="InterPro" id="IPR005821">
    <property type="entry name" value="Ion_trans_dom"/>
</dbReference>
<comment type="subcellular location">
    <subcellularLocation>
        <location evidence="1">Membrane</location>
        <topology evidence="1">Multi-pass membrane protein</topology>
    </subcellularLocation>
</comment>
<keyword evidence="8" id="KW-1185">Reference proteome</keyword>
<comment type="caution">
    <text evidence="7">The sequence shown here is derived from an EMBL/GenBank/DDBJ whole genome shotgun (WGS) entry which is preliminary data.</text>
</comment>
<evidence type="ECO:0000313" key="7">
    <source>
        <dbReference type="EMBL" id="KAJ3033818.1"/>
    </source>
</evidence>
<keyword evidence="4 5" id="KW-0472">Membrane</keyword>
<evidence type="ECO:0000256" key="1">
    <source>
        <dbReference type="ARBA" id="ARBA00004141"/>
    </source>
</evidence>
<protein>
    <recommendedName>
        <fullName evidence="6">Ion transport domain-containing protein</fullName>
    </recommendedName>
</protein>
<feature type="domain" description="Ion transport" evidence="6">
    <location>
        <begin position="51"/>
        <end position="165"/>
    </location>
</feature>
<dbReference type="SUPFAM" id="SSF81324">
    <property type="entry name" value="Voltage-gated potassium channels"/>
    <property type="match status" value="1"/>
</dbReference>
<evidence type="ECO:0000256" key="3">
    <source>
        <dbReference type="ARBA" id="ARBA00022989"/>
    </source>
</evidence>
<dbReference type="EMBL" id="JADGJD010002236">
    <property type="protein sequence ID" value="KAJ3033818.1"/>
    <property type="molecule type" value="Genomic_DNA"/>
</dbReference>
<keyword evidence="2 5" id="KW-0812">Transmembrane</keyword>
<organism evidence="7 8">
    <name type="scientific">Rhizophlyctis rosea</name>
    <dbReference type="NCBI Taxonomy" id="64517"/>
    <lineage>
        <taxon>Eukaryota</taxon>
        <taxon>Fungi</taxon>
        <taxon>Fungi incertae sedis</taxon>
        <taxon>Chytridiomycota</taxon>
        <taxon>Chytridiomycota incertae sedis</taxon>
        <taxon>Chytridiomycetes</taxon>
        <taxon>Rhizophlyctidales</taxon>
        <taxon>Rhizophlyctidaceae</taxon>
        <taxon>Rhizophlyctis</taxon>
    </lineage>
</organism>